<dbReference type="EMBL" id="LAVV01001333">
    <property type="protein sequence ID" value="KNZ63615.1"/>
    <property type="molecule type" value="Genomic_DNA"/>
</dbReference>
<dbReference type="OrthoDB" id="10599525at2759"/>
<dbReference type="STRING" id="27349.A0A0L6VTT4"/>
<keyword evidence="2" id="KW-1185">Reference proteome</keyword>
<name>A0A0L6VTT4_9BASI</name>
<dbReference type="VEuPathDB" id="FungiDB:VP01_111g2"/>
<organism evidence="1 2">
    <name type="scientific">Puccinia sorghi</name>
    <dbReference type="NCBI Taxonomy" id="27349"/>
    <lineage>
        <taxon>Eukaryota</taxon>
        <taxon>Fungi</taxon>
        <taxon>Dikarya</taxon>
        <taxon>Basidiomycota</taxon>
        <taxon>Pucciniomycotina</taxon>
        <taxon>Pucciniomycetes</taxon>
        <taxon>Pucciniales</taxon>
        <taxon>Pucciniaceae</taxon>
        <taxon>Puccinia</taxon>
    </lineage>
</organism>
<accession>A0A0L6VTT4</accession>
<sequence>MLTHQLWEIFSPKLIKKYVVINLLSQITLSHGESYLPSPQILLSYIYKSRRNPIPIYIIYKEPNKISTQLTTSNYSLLNPATQPIFDLNLLSTQRRTPHSVNDRGMMENSAQHDLLDVAQYSKMSMLLSAMCMKLGVSNGCAKYYHCAEI</sequence>
<dbReference type="Proteomes" id="UP000037035">
    <property type="component" value="Unassembled WGS sequence"/>
</dbReference>
<gene>
    <name evidence="1" type="ORF">VP01_111g2</name>
</gene>
<comment type="caution">
    <text evidence="1">The sequence shown here is derived from an EMBL/GenBank/DDBJ whole genome shotgun (WGS) entry which is preliminary data.</text>
</comment>
<dbReference type="AlphaFoldDB" id="A0A0L6VTT4"/>
<evidence type="ECO:0000313" key="1">
    <source>
        <dbReference type="EMBL" id="KNZ63615.1"/>
    </source>
</evidence>
<reference evidence="1 2" key="1">
    <citation type="submission" date="2015-08" db="EMBL/GenBank/DDBJ databases">
        <title>Next Generation Sequencing and Analysis of the Genome of Puccinia sorghi L Schw, the Causal Agent of Maize Common Rust.</title>
        <authorList>
            <person name="Rochi L."/>
            <person name="Burguener G."/>
            <person name="Darino M."/>
            <person name="Turjanski A."/>
            <person name="Kreff E."/>
            <person name="Dieguez M.J."/>
            <person name="Sacco F."/>
        </authorList>
    </citation>
    <scope>NUCLEOTIDE SEQUENCE [LARGE SCALE GENOMIC DNA]</scope>
    <source>
        <strain evidence="1 2">RO10H11247</strain>
    </source>
</reference>
<proteinExistence type="predicted"/>
<protein>
    <submittedName>
        <fullName evidence="1">AlphaK I8</fullName>
    </submittedName>
</protein>
<evidence type="ECO:0000313" key="2">
    <source>
        <dbReference type="Proteomes" id="UP000037035"/>
    </source>
</evidence>